<evidence type="ECO:0000313" key="2">
    <source>
        <dbReference type="Proteomes" id="UP000095751"/>
    </source>
</evidence>
<proteinExistence type="predicted"/>
<protein>
    <recommendedName>
        <fullName evidence="3">Ankyrin</fullName>
    </recommendedName>
</protein>
<dbReference type="InParanoid" id="A0A1E7F291"/>
<dbReference type="SUPFAM" id="SSF48403">
    <property type="entry name" value="Ankyrin repeat"/>
    <property type="match status" value="1"/>
</dbReference>
<dbReference type="EMBL" id="KV784365">
    <property type="protein sequence ID" value="OEU12292.1"/>
    <property type="molecule type" value="Genomic_DNA"/>
</dbReference>
<accession>A0A1E7F291</accession>
<evidence type="ECO:0000313" key="1">
    <source>
        <dbReference type="EMBL" id="OEU12292.1"/>
    </source>
</evidence>
<name>A0A1E7F291_9STRA</name>
<dbReference type="Proteomes" id="UP000095751">
    <property type="component" value="Unassembled WGS sequence"/>
</dbReference>
<sequence length="112" mass="12538">MDGHTALMFAYNGKNQVETLWERYNQFVDEAKTNGESKEDVDDNDTGPTIQEALKNHTALVDLLIKSGADQSLKDKEGHAANDFDFHPDTDAEILAKEARAEKVKDESKNEL</sequence>
<dbReference type="Gene3D" id="1.25.40.20">
    <property type="entry name" value="Ankyrin repeat-containing domain"/>
    <property type="match status" value="1"/>
</dbReference>
<evidence type="ECO:0008006" key="3">
    <source>
        <dbReference type="Google" id="ProtNLM"/>
    </source>
</evidence>
<reference evidence="1 2" key="1">
    <citation type="submission" date="2016-09" db="EMBL/GenBank/DDBJ databases">
        <title>Extensive genetic diversity and differential bi-allelic expression allows diatom success in the polar Southern Ocean.</title>
        <authorList>
            <consortium name="DOE Joint Genome Institute"/>
            <person name="Mock T."/>
            <person name="Otillar R.P."/>
            <person name="Strauss J."/>
            <person name="Dupont C."/>
            <person name="Frickenhaus S."/>
            <person name="Maumus F."/>
            <person name="Mcmullan M."/>
            <person name="Sanges R."/>
            <person name="Schmutz J."/>
            <person name="Toseland A."/>
            <person name="Valas R."/>
            <person name="Veluchamy A."/>
            <person name="Ward B.J."/>
            <person name="Allen A."/>
            <person name="Barry K."/>
            <person name="Falciatore A."/>
            <person name="Ferrante M."/>
            <person name="Fortunato A.E."/>
            <person name="Gloeckner G."/>
            <person name="Gruber A."/>
            <person name="Hipkin R."/>
            <person name="Janech M."/>
            <person name="Kroth P."/>
            <person name="Leese F."/>
            <person name="Lindquist E."/>
            <person name="Lyon B.R."/>
            <person name="Martin J."/>
            <person name="Mayer C."/>
            <person name="Parker M."/>
            <person name="Quesneville H."/>
            <person name="Raymond J."/>
            <person name="Uhlig C."/>
            <person name="Valentin K.U."/>
            <person name="Worden A.Z."/>
            <person name="Armbrust E.V."/>
            <person name="Bowler C."/>
            <person name="Green B."/>
            <person name="Moulton V."/>
            <person name="Van Oosterhout C."/>
            <person name="Grigoriev I."/>
        </authorList>
    </citation>
    <scope>NUCLEOTIDE SEQUENCE [LARGE SCALE GENOMIC DNA]</scope>
    <source>
        <strain evidence="1 2">CCMP1102</strain>
    </source>
</reference>
<gene>
    <name evidence="1" type="ORF">FRACYDRAFT_219612</name>
</gene>
<dbReference type="AlphaFoldDB" id="A0A1E7F291"/>
<keyword evidence="2" id="KW-1185">Reference proteome</keyword>
<dbReference type="InterPro" id="IPR036770">
    <property type="entry name" value="Ankyrin_rpt-contain_sf"/>
</dbReference>
<dbReference type="KEGG" id="fcy:FRACYDRAFT_219612"/>
<organism evidence="1 2">
    <name type="scientific">Fragilariopsis cylindrus CCMP1102</name>
    <dbReference type="NCBI Taxonomy" id="635003"/>
    <lineage>
        <taxon>Eukaryota</taxon>
        <taxon>Sar</taxon>
        <taxon>Stramenopiles</taxon>
        <taxon>Ochrophyta</taxon>
        <taxon>Bacillariophyta</taxon>
        <taxon>Bacillariophyceae</taxon>
        <taxon>Bacillariophycidae</taxon>
        <taxon>Bacillariales</taxon>
        <taxon>Bacillariaceae</taxon>
        <taxon>Fragilariopsis</taxon>
    </lineage>
</organism>
<dbReference type="OrthoDB" id="36948at2759"/>